<evidence type="ECO:0000256" key="1">
    <source>
        <dbReference type="ARBA" id="ARBA00003413"/>
    </source>
</evidence>
<dbReference type="InterPro" id="IPR004617">
    <property type="entry name" value="ApaH"/>
</dbReference>
<evidence type="ECO:0000313" key="10">
    <source>
        <dbReference type="EMBL" id="GAA0859151.1"/>
    </source>
</evidence>
<feature type="domain" description="Calcineurin-like phosphoesterase" evidence="9">
    <location>
        <begin position="5"/>
        <end position="156"/>
    </location>
</feature>
<dbReference type="EMBL" id="BAAAFD010000010">
    <property type="protein sequence ID" value="GAA0859151.1"/>
    <property type="molecule type" value="Genomic_DNA"/>
</dbReference>
<evidence type="ECO:0000256" key="3">
    <source>
        <dbReference type="ARBA" id="ARBA00012506"/>
    </source>
</evidence>
<dbReference type="EC" id="3.6.1.41" evidence="3"/>
<evidence type="ECO:0000256" key="5">
    <source>
        <dbReference type="ARBA" id="ARBA00031248"/>
    </source>
</evidence>
<comment type="catalytic activity">
    <reaction evidence="8">
        <text>P(1),P(4)-bis(5'-adenosyl) tetraphosphate + H2O = 2 ADP + 2 H(+)</text>
        <dbReference type="Rhea" id="RHEA:24252"/>
        <dbReference type="ChEBI" id="CHEBI:15377"/>
        <dbReference type="ChEBI" id="CHEBI:15378"/>
        <dbReference type="ChEBI" id="CHEBI:58141"/>
        <dbReference type="ChEBI" id="CHEBI:456216"/>
        <dbReference type="EC" id="3.6.1.41"/>
    </reaction>
</comment>
<dbReference type="PANTHER" id="PTHR40942:SF4">
    <property type="entry name" value="CYTOCHROME C5"/>
    <property type="match status" value="1"/>
</dbReference>
<gene>
    <name evidence="10" type="ORF">GCM10009114_31550</name>
</gene>
<evidence type="ECO:0000256" key="7">
    <source>
        <dbReference type="ARBA" id="ARBA00033210"/>
    </source>
</evidence>
<organism evidence="10 11">
    <name type="scientific">Aliiglaciecola litoralis</name>
    <dbReference type="NCBI Taxonomy" id="582857"/>
    <lineage>
        <taxon>Bacteria</taxon>
        <taxon>Pseudomonadati</taxon>
        <taxon>Pseudomonadota</taxon>
        <taxon>Gammaproteobacteria</taxon>
        <taxon>Alteromonadales</taxon>
        <taxon>Alteromonadaceae</taxon>
        <taxon>Aliiglaciecola</taxon>
    </lineage>
</organism>
<evidence type="ECO:0000313" key="11">
    <source>
        <dbReference type="Proteomes" id="UP001500359"/>
    </source>
</evidence>
<evidence type="ECO:0000256" key="8">
    <source>
        <dbReference type="ARBA" id="ARBA00049417"/>
    </source>
</evidence>
<dbReference type="PANTHER" id="PTHR40942">
    <property type="match status" value="1"/>
</dbReference>
<dbReference type="Proteomes" id="UP001500359">
    <property type="component" value="Unassembled WGS sequence"/>
</dbReference>
<evidence type="ECO:0000259" key="9">
    <source>
        <dbReference type="Pfam" id="PF00149"/>
    </source>
</evidence>
<name>A0ABN1LQV6_9ALTE</name>
<evidence type="ECO:0000256" key="2">
    <source>
        <dbReference type="ARBA" id="ARBA00005419"/>
    </source>
</evidence>
<reference evidence="10 11" key="1">
    <citation type="journal article" date="2019" name="Int. J. Syst. Evol. Microbiol.">
        <title>The Global Catalogue of Microorganisms (GCM) 10K type strain sequencing project: providing services to taxonomists for standard genome sequencing and annotation.</title>
        <authorList>
            <consortium name="The Broad Institute Genomics Platform"/>
            <consortium name="The Broad Institute Genome Sequencing Center for Infectious Disease"/>
            <person name="Wu L."/>
            <person name="Ma J."/>
        </authorList>
    </citation>
    <scope>NUCLEOTIDE SEQUENCE [LARGE SCALE GENOMIC DNA]</scope>
    <source>
        <strain evidence="10 11">JCM 15896</strain>
    </source>
</reference>
<evidence type="ECO:0000256" key="4">
    <source>
        <dbReference type="ARBA" id="ARBA00022801"/>
    </source>
</evidence>
<dbReference type="Pfam" id="PF00149">
    <property type="entry name" value="Metallophos"/>
    <property type="match status" value="1"/>
</dbReference>
<sequence length="271" mass="30961">MADFIVGDIQGCYSGLRRLLDKVKFDPQCDKLWGVGDLIARGPDSLKTLSFLYDLGVAFDTVLGNHDLHFLAIYAGLKTPKRNDNLSPLLRSDRVDELAHWLRTKPLALRLNKHSLISHAGLYPKWSFKKAVKLSEEVSTVLRSEQWLDFLSQMYGNQPDRWDPALQGIERLRFITNAFTRMRYIKDADRLEFETKTAPTKNNTSIVPWFNVPNVKMKPKRQVIFGHWATLMGQTESTQYIALDTGYVWGNAMTLLNLQSGKKTQVQNKGS</sequence>
<dbReference type="RefSeq" id="WP_343861700.1">
    <property type="nucleotide sequence ID" value="NZ_BAAAFD010000010.1"/>
</dbReference>
<dbReference type="NCBIfam" id="TIGR00668">
    <property type="entry name" value="apaH"/>
    <property type="match status" value="1"/>
</dbReference>
<proteinExistence type="inferred from homology"/>
<dbReference type="InterPro" id="IPR029052">
    <property type="entry name" value="Metallo-depent_PP-like"/>
</dbReference>
<protein>
    <recommendedName>
        <fullName evidence="3">bis(5'-nucleosyl)-tetraphosphatase (symmetrical)</fullName>
        <ecNumber evidence="3">3.6.1.41</ecNumber>
    </recommendedName>
    <alternativeName>
        <fullName evidence="6">Ap4A hydrolase</fullName>
    </alternativeName>
    <alternativeName>
        <fullName evidence="5">Diadenosine 5',5'''-P1,P4-tetraphosphate pyrophosphohydrolase</fullName>
    </alternativeName>
    <alternativeName>
        <fullName evidence="7">Diadenosine tetraphosphatase</fullName>
    </alternativeName>
</protein>
<dbReference type="PIRSF" id="PIRSF000903">
    <property type="entry name" value="B5n-ttraPtase_sm"/>
    <property type="match status" value="1"/>
</dbReference>
<comment type="function">
    <text evidence="1">Hydrolyzes diadenosine 5',5'''-P1,P4-tetraphosphate to yield ADP.</text>
</comment>
<comment type="caution">
    <text evidence="10">The sequence shown here is derived from an EMBL/GenBank/DDBJ whole genome shotgun (WGS) entry which is preliminary data.</text>
</comment>
<evidence type="ECO:0000256" key="6">
    <source>
        <dbReference type="ARBA" id="ARBA00032248"/>
    </source>
</evidence>
<comment type="similarity">
    <text evidence="2">Belongs to the Ap4A hydrolase family.</text>
</comment>
<dbReference type="NCBIfam" id="NF001204">
    <property type="entry name" value="PRK00166.1"/>
    <property type="match status" value="1"/>
</dbReference>
<dbReference type="InterPro" id="IPR004843">
    <property type="entry name" value="Calcineurin-like_PHP"/>
</dbReference>
<dbReference type="Gene3D" id="3.60.21.10">
    <property type="match status" value="1"/>
</dbReference>
<keyword evidence="4" id="KW-0378">Hydrolase</keyword>
<accession>A0ABN1LQV6</accession>
<keyword evidence="11" id="KW-1185">Reference proteome</keyword>
<dbReference type="SUPFAM" id="SSF56300">
    <property type="entry name" value="Metallo-dependent phosphatases"/>
    <property type="match status" value="1"/>
</dbReference>
<dbReference type="CDD" id="cd07422">
    <property type="entry name" value="MPP_ApaH"/>
    <property type="match status" value="1"/>
</dbReference>